<keyword evidence="5" id="KW-0413">Isomerase</keyword>
<dbReference type="InterPro" id="IPR020103">
    <property type="entry name" value="PsdUridine_synth_cat_dom_sf"/>
</dbReference>
<comment type="caution">
    <text evidence="7">The sequence shown here is derived from an EMBL/GenBank/DDBJ whole genome shotgun (WGS) entry which is preliminary data.</text>
</comment>
<dbReference type="Proteomes" id="UP000780801">
    <property type="component" value="Unassembled WGS sequence"/>
</dbReference>
<dbReference type="GO" id="GO:0005634">
    <property type="term" value="C:nucleus"/>
    <property type="evidence" value="ECO:0007669"/>
    <property type="project" value="TreeGrafter"/>
</dbReference>
<dbReference type="EC" id="5.4.99.25" evidence="3"/>
<reference evidence="7" key="1">
    <citation type="journal article" date="2020" name="Fungal Divers.">
        <title>Resolving the Mortierellaceae phylogeny through synthesis of multi-gene phylogenetics and phylogenomics.</title>
        <authorList>
            <person name="Vandepol N."/>
            <person name="Liber J."/>
            <person name="Desiro A."/>
            <person name="Na H."/>
            <person name="Kennedy M."/>
            <person name="Barry K."/>
            <person name="Grigoriev I.V."/>
            <person name="Miller A.N."/>
            <person name="O'Donnell K."/>
            <person name="Stajich J.E."/>
            <person name="Bonito G."/>
        </authorList>
    </citation>
    <scope>NUCLEOTIDE SEQUENCE</scope>
    <source>
        <strain evidence="7">KOD1015</strain>
    </source>
</reference>
<evidence type="ECO:0000256" key="2">
    <source>
        <dbReference type="ARBA" id="ARBA00008999"/>
    </source>
</evidence>
<dbReference type="GO" id="GO:1990481">
    <property type="term" value="P:mRNA pseudouridine synthesis"/>
    <property type="evidence" value="ECO:0007669"/>
    <property type="project" value="TreeGrafter"/>
</dbReference>
<dbReference type="PANTHER" id="PTHR13767">
    <property type="entry name" value="TRNA-PSEUDOURIDINE SYNTHASE"/>
    <property type="match status" value="1"/>
</dbReference>
<dbReference type="PANTHER" id="PTHR13767:SF2">
    <property type="entry name" value="PSEUDOURIDYLATE SYNTHASE TRUB1"/>
    <property type="match status" value="1"/>
</dbReference>
<dbReference type="OrthoDB" id="9995526at2759"/>
<dbReference type="Gene3D" id="3.30.2350.10">
    <property type="entry name" value="Pseudouridine synthase"/>
    <property type="match status" value="1"/>
</dbReference>
<dbReference type="GO" id="GO:0006400">
    <property type="term" value="P:tRNA modification"/>
    <property type="evidence" value="ECO:0007669"/>
    <property type="project" value="TreeGrafter"/>
</dbReference>
<feature type="domain" description="Pseudouridine synthase II N-terminal" evidence="6">
    <location>
        <begin position="1"/>
        <end position="111"/>
    </location>
</feature>
<evidence type="ECO:0000256" key="1">
    <source>
        <dbReference type="ARBA" id="ARBA00001166"/>
    </source>
</evidence>
<sequence>MGSGCKKLHGMTSSSKIYVAEARLGFSSTTLDCTGSLLTQGPTDHVTKERLLETLIAFRGEIRQTPPLYSALSMDGKRLYDYAREGVPLPREIPERTVQIHELDLLSFPGPDGVTECSPDLVRLGFRSHHPRSNDAQDETAVNTLPFESRSGFKPKPLLHDPNATNDATFVPLPDPSQPGSRGLYFHLRVHCSSGTYIRTLIADIATRLGTVGHMTDLLRTEQKGFMLDGGMTIEMSDCEDLDRVDQAILASQLEESKSGP</sequence>
<keyword evidence="4" id="KW-0819">tRNA processing</keyword>
<dbReference type="GO" id="GO:0003723">
    <property type="term" value="F:RNA binding"/>
    <property type="evidence" value="ECO:0007669"/>
    <property type="project" value="InterPro"/>
</dbReference>
<dbReference type="GO" id="GO:0160148">
    <property type="term" value="F:tRNA pseudouridine(55) synthase activity"/>
    <property type="evidence" value="ECO:0007669"/>
    <property type="project" value="UniProtKB-EC"/>
</dbReference>
<dbReference type="AlphaFoldDB" id="A0A9P6FS47"/>
<dbReference type="Pfam" id="PF01509">
    <property type="entry name" value="TruB_N"/>
    <property type="match status" value="1"/>
</dbReference>
<name>A0A9P6FS47_9FUNG</name>
<comment type="similarity">
    <text evidence="2">Belongs to the pseudouridine synthase TruB family.</text>
</comment>
<evidence type="ECO:0000256" key="4">
    <source>
        <dbReference type="ARBA" id="ARBA00022694"/>
    </source>
</evidence>
<dbReference type="InterPro" id="IPR002501">
    <property type="entry name" value="PsdUridine_synth_N"/>
</dbReference>
<comment type="catalytic activity">
    <reaction evidence="1">
        <text>a uridine in mRNA = a pseudouridine in mRNA</text>
        <dbReference type="Rhea" id="RHEA:56644"/>
        <dbReference type="Rhea" id="RHEA-COMP:14658"/>
        <dbReference type="Rhea" id="RHEA-COMP:14659"/>
        <dbReference type="ChEBI" id="CHEBI:65314"/>
        <dbReference type="ChEBI" id="CHEBI:65315"/>
    </reaction>
</comment>
<dbReference type="InterPro" id="IPR014780">
    <property type="entry name" value="tRNA_psdUridine_synth_TruB"/>
</dbReference>
<keyword evidence="8" id="KW-1185">Reference proteome</keyword>
<accession>A0A9P6FS47</accession>
<evidence type="ECO:0000256" key="5">
    <source>
        <dbReference type="ARBA" id="ARBA00023235"/>
    </source>
</evidence>
<organism evidence="7 8">
    <name type="scientific">Lunasporangiospora selenospora</name>
    <dbReference type="NCBI Taxonomy" id="979761"/>
    <lineage>
        <taxon>Eukaryota</taxon>
        <taxon>Fungi</taxon>
        <taxon>Fungi incertae sedis</taxon>
        <taxon>Mucoromycota</taxon>
        <taxon>Mortierellomycotina</taxon>
        <taxon>Mortierellomycetes</taxon>
        <taxon>Mortierellales</taxon>
        <taxon>Mortierellaceae</taxon>
        <taxon>Lunasporangiospora</taxon>
    </lineage>
</organism>
<evidence type="ECO:0000259" key="6">
    <source>
        <dbReference type="Pfam" id="PF01509"/>
    </source>
</evidence>
<gene>
    <name evidence="7" type="ORF">BGW38_002899</name>
</gene>
<evidence type="ECO:0000313" key="8">
    <source>
        <dbReference type="Proteomes" id="UP000780801"/>
    </source>
</evidence>
<dbReference type="SUPFAM" id="SSF55120">
    <property type="entry name" value="Pseudouridine synthase"/>
    <property type="match status" value="1"/>
</dbReference>
<proteinExistence type="inferred from homology"/>
<evidence type="ECO:0000256" key="3">
    <source>
        <dbReference type="ARBA" id="ARBA00012787"/>
    </source>
</evidence>
<dbReference type="EMBL" id="JAABOA010002055">
    <property type="protein sequence ID" value="KAF9580454.1"/>
    <property type="molecule type" value="Genomic_DNA"/>
</dbReference>
<protein>
    <recommendedName>
        <fullName evidence="3">tRNA pseudouridine(55) synthase</fullName>
        <ecNumber evidence="3">5.4.99.25</ecNumber>
    </recommendedName>
</protein>
<evidence type="ECO:0000313" key="7">
    <source>
        <dbReference type="EMBL" id="KAF9580454.1"/>
    </source>
</evidence>